<reference evidence="1 2" key="2">
    <citation type="submission" date="2011-11" db="EMBL/GenBank/DDBJ databases">
        <authorList>
            <consortium name="US DOE Joint Genome Institute"/>
            <person name="Lucas S."/>
            <person name="Han J."/>
            <person name="Lapidus A."/>
            <person name="Cheng J.-F."/>
            <person name="Goodwin L."/>
            <person name="Pitluck S."/>
            <person name="Peters L."/>
            <person name="Ovchinnikova G."/>
            <person name="Zhang X."/>
            <person name="Detter J.C."/>
            <person name="Han C."/>
            <person name="Tapia R."/>
            <person name="Land M."/>
            <person name="Hauser L."/>
            <person name="Kyrpides N."/>
            <person name="Ivanova N."/>
            <person name="Pagani I."/>
            <person name="Vogl K."/>
            <person name="Liu Z."/>
            <person name="Overmann J."/>
            <person name="Frigaard N.-U."/>
            <person name="Bryant D."/>
            <person name="Woyke T."/>
        </authorList>
    </citation>
    <scope>NUCLEOTIDE SEQUENCE [LARGE SCALE GENOMIC DNA]</scope>
    <source>
        <strain evidence="1 2">970</strain>
    </source>
</reference>
<dbReference type="EMBL" id="JH603170">
    <property type="protein sequence ID" value="EIC21031.1"/>
    <property type="molecule type" value="Genomic_DNA"/>
</dbReference>
<dbReference type="STRING" id="631362.Thi970DRAFT_04713"/>
<dbReference type="HOGENOM" id="CLU_3384304_0_0_6"/>
<proteinExistence type="predicted"/>
<dbReference type="AlphaFoldDB" id="H8Z882"/>
<sequence>MIEQTNTTSDATAETARDVDRVAQALKQEIERF</sequence>
<organism evidence="1 2">
    <name type="scientific">Thiorhodovibrio frisius</name>
    <dbReference type="NCBI Taxonomy" id="631362"/>
    <lineage>
        <taxon>Bacteria</taxon>
        <taxon>Pseudomonadati</taxon>
        <taxon>Pseudomonadota</taxon>
        <taxon>Gammaproteobacteria</taxon>
        <taxon>Chromatiales</taxon>
        <taxon>Chromatiaceae</taxon>
        <taxon>Thiorhodovibrio</taxon>
    </lineage>
</organism>
<keyword evidence="2" id="KW-1185">Reference proteome</keyword>
<evidence type="ECO:0000313" key="1">
    <source>
        <dbReference type="EMBL" id="EIC21031.1"/>
    </source>
</evidence>
<name>H8Z882_9GAMM</name>
<protein>
    <submittedName>
        <fullName evidence="1">Uncharacterized protein</fullName>
    </submittedName>
</protein>
<dbReference type="Proteomes" id="UP000002964">
    <property type="component" value="Unassembled WGS sequence"/>
</dbReference>
<reference evidence="2" key="1">
    <citation type="submission" date="2011-06" db="EMBL/GenBank/DDBJ databases">
        <authorList>
            <consortium name="US DOE Joint Genome Institute (JGI-PGF)"/>
            <person name="Lucas S."/>
            <person name="Han J."/>
            <person name="Lapidus A."/>
            <person name="Cheng J.-F."/>
            <person name="Goodwin L."/>
            <person name="Pitluck S."/>
            <person name="Peters L."/>
            <person name="Land M.L."/>
            <person name="Hauser L."/>
            <person name="Vogl K."/>
            <person name="Liu Z."/>
            <person name="Overmann J."/>
            <person name="Frigaard N.-U."/>
            <person name="Bryant D.A."/>
            <person name="Woyke T.J."/>
        </authorList>
    </citation>
    <scope>NUCLEOTIDE SEQUENCE [LARGE SCALE GENOMIC DNA]</scope>
    <source>
        <strain evidence="2">970</strain>
    </source>
</reference>
<accession>H8Z882</accession>
<evidence type="ECO:0000313" key="2">
    <source>
        <dbReference type="Proteomes" id="UP000002964"/>
    </source>
</evidence>
<gene>
    <name evidence="1" type="ORF">Thi970DRAFT_04713</name>
</gene>